<dbReference type="Proteomes" id="UP000018559">
    <property type="component" value="Unassembled WGS sequence"/>
</dbReference>
<keyword evidence="3" id="KW-1185">Reference proteome</keyword>
<keyword evidence="1" id="KW-1133">Transmembrane helix</keyword>
<keyword evidence="1" id="KW-0812">Transmembrane</keyword>
<dbReference type="EMBL" id="AWWH01000138">
    <property type="protein sequence ID" value="ETA73936.1"/>
    <property type="molecule type" value="Genomic_DNA"/>
</dbReference>
<reference evidence="2 3" key="1">
    <citation type="journal article" date="2014" name="Genome Announc.">
        <title>The Genome of the Predominant Equine Lactobacillus Species, Lactobacillus equi, Is Reflective of Its Lifestyle Adaptations to an Herbivorous Host.</title>
        <authorList>
            <person name="O'Donnell M.M."/>
            <person name="Harris H.M."/>
            <person name="O'Toole P.W."/>
            <person name="Ross R.P."/>
        </authorList>
    </citation>
    <scope>NUCLEOTIDE SEQUENCE [LARGE SCALE GENOMIC DNA]</scope>
    <source>
        <strain evidence="2 3">DPC 6820</strain>
    </source>
</reference>
<sequence>MEDSTMELIKYLSLNYSGLLLIYLLSIVALLLLHYAIFDRLKMQRYQSEEYINYALANVQVEQKEIDNFKLTRNLSYLLAGIVSLVCLVTALISRNLQVAYILVTALAYFFCLFSLWLSYLWENYLVKIDLNLKNSRIISFEKNIFQQRCANLISGVIRGSLFLSLGYNFLPIIFSYFL</sequence>
<comment type="caution">
    <text evidence="2">The sequence shown here is derived from an EMBL/GenBank/DDBJ whole genome shotgun (WGS) entry which is preliminary data.</text>
</comment>
<name>V7HY47_9LACO</name>
<feature type="transmembrane region" description="Helical" evidence="1">
    <location>
        <begin position="74"/>
        <end position="93"/>
    </location>
</feature>
<feature type="transmembrane region" description="Helical" evidence="1">
    <location>
        <begin position="157"/>
        <end position="178"/>
    </location>
</feature>
<dbReference type="AlphaFoldDB" id="V7HY47"/>
<evidence type="ECO:0000313" key="2">
    <source>
        <dbReference type="EMBL" id="ETA73936.1"/>
    </source>
</evidence>
<organism evidence="2 3">
    <name type="scientific">Ligilactobacillus equi DPC 6820</name>
    <dbReference type="NCBI Taxonomy" id="1392007"/>
    <lineage>
        <taxon>Bacteria</taxon>
        <taxon>Bacillati</taxon>
        <taxon>Bacillota</taxon>
        <taxon>Bacilli</taxon>
        <taxon>Lactobacillales</taxon>
        <taxon>Lactobacillaceae</taxon>
        <taxon>Ligilactobacillus</taxon>
    </lineage>
</organism>
<feature type="transmembrane region" description="Helical" evidence="1">
    <location>
        <begin position="99"/>
        <end position="122"/>
    </location>
</feature>
<evidence type="ECO:0000256" key="1">
    <source>
        <dbReference type="SAM" id="Phobius"/>
    </source>
</evidence>
<dbReference type="PATRIC" id="fig|1392007.3.peg.1269"/>
<protein>
    <submittedName>
        <fullName evidence="2">Uncharacterized protein</fullName>
    </submittedName>
</protein>
<proteinExistence type="predicted"/>
<accession>V7HY47</accession>
<evidence type="ECO:0000313" key="3">
    <source>
        <dbReference type="Proteomes" id="UP000018559"/>
    </source>
</evidence>
<feature type="transmembrane region" description="Helical" evidence="1">
    <location>
        <begin position="20"/>
        <end position="38"/>
    </location>
</feature>
<gene>
    <name evidence="2" type="ORF">LEQ_0797</name>
</gene>
<keyword evidence="1" id="KW-0472">Membrane</keyword>